<comment type="caution">
    <text evidence="2">The sequence shown here is derived from an EMBL/GenBank/DDBJ whole genome shotgun (WGS) entry which is preliminary data.</text>
</comment>
<evidence type="ECO:0000313" key="2">
    <source>
        <dbReference type="EMBL" id="KAF2880684.1"/>
    </source>
</evidence>
<feature type="region of interest" description="Disordered" evidence="1">
    <location>
        <begin position="50"/>
        <end position="76"/>
    </location>
</feature>
<proteinExistence type="predicted"/>
<dbReference type="Proteomes" id="UP000801492">
    <property type="component" value="Unassembled WGS sequence"/>
</dbReference>
<reference evidence="2" key="1">
    <citation type="submission" date="2019-08" db="EMBL/GenBank/DDBJ databases">
        <title>The genome of the North American firefly Photinus pyralis.</title>
        <authorList>
            <consortium name="Photinus pyralis genome working group"/>
            <person name="Fallon T.R."/>
            <person name="Sander Lower S.E."/>
            <person name="Weng J.-K."/>
        </authorList>
    </citation>
    <scope>NUCLEOTIDE SEQUENCE</scope>
    <source>
        <strain evidence="2">TRF0915ILg1</strain>
        <tissue evidence="2">Whole body</tissue>
    </source>
</reference>
<gene>
    <name evidence="2" type="ORF">ILUMI_25492</name>
</gene>
<dbReference type="AlphaFoldDB" id="A0A8K0C7C0"/>
<evidence type="ECO:0000256" key="1">
    <source>
        <dbReference type="SAM" id="MobiDB-lite"/>
    </source>
</evidence>
<name>A0A8K0C7C0_IGNLU</name>
<keyword evidence="3" id="KW-1185">Reference proteome</keyword>
<protein>
    <submittedName>
        <fullName evidence="2">Uncharacterized protein</fullName>
    </submittedName>
</protein>
<accession>A0A8K0C7C0</accession>
<dbReference type="EMBL" id="VTPC01090930">
    <property type="protein sequence ID" value="KAF2880684.1"/>
    <property type="molecule type" value="Genomic_DNA"/>
</dbReference>
<organism evidence="2 3">
    <name type="scientific">Ignelater luminosus</name>
    <name type="common">Cucubano</name>
    <name type="synonym">Pyrophorus luminosus</name>
    <dbReference type="NCBI Taxonomy" id="2038154"/>
    <lineage>
        <taxon>Eukaryota</taxon>
        <taxon>Metazoa</taxon>
        <taxon>Ecdysozoa</taxon>
        <taxon>Arthropoda</taxon>
        <taxon>Hexapoda</taxon>
        <taxon>Insecta</taxon>
        <taxon>Pterygota</taxon>
        <taxon>Neoptera</taxon>
        <taxon>Endopterygota</taxon>
        <taxon>Coleoptera</taxon>
        <taxon>Polyphaga</taxon>
        <taxon>Elateriformia</taxon>
        <taxon>Elateroidea</taxon>
        <taxon>Elateridae</taxon>
        <taxon>Agrypninae</taxon>
        <taxon>Pyrophorini</taxon>
        <taxon>Ignelater</taxon>
    </lineage>
</organism>
<evidence type="ECO:0000313" key="3">
    <source>
        <dbReference type="Proteomes" id="UP000801492"/>
    </source>
</evidence>
<sequence>MLGEGRVLRRYPQARAALAENIDVELLSRSNHAREVLVIAECEQGIPGLDFPKSRRPKAPSRATANRLIKTAKKPC</sequence>